<evidence type="ECO:0000313" key="1">
    <source>
        <dbReference type="EMBL" id="RHZ73269.1"/>
    </source>
</evidence>
<evidence type="ECO:0000313" key="2">
    <source>
        <dbReference type="Proteomes" id="UP000266861"/>
    </source>
</evidence>
<sequence>MPAKLMTICYIHDFTDHIASDFTIKEIIEPIDYVNDEKWNSKLAQKNFKSHTNLPSSERLQQGA</sequence>
<dbReference type="AlphaFoldDB" id="A0A397IBM9"/>
<reference evidence="1 2" key="1">
    <citation type="submission" date="2018-08" db="EMBL/GenBank/DDBJ databases">
        <title>Genome and evolution of the arbuscular mycorrhizal fungus Diversispora epigaea (formerly Glomus versiforme) and its bacterial endosymbionts.</title>
        <authorList>
            <person name="Sun X."/>
            <person name="Fei Z."/>
            <person name="Harrison M."/>
        </authorList>
    </citation>
    <scope>NUCLEOTIDE SEQUENCE [LARGE SCALE GENOMIC DNA]</scope>
    <source>
        <strain evidence="1 2">IT104</strain>
    </source>
</reference>
<organism evidence="1 2">
    <name type="scientific">Diversispora epigaea</name>
    <dbReference type="NCBI Taxonomy" id="1348612"/>
    <lineage>
        <taxon>Eukaryota</taxon>
        <taxon>Fungi</taxon>
        <taxon>Fungi incertae sedis</taxon>
        <taxon>Mucoromycota</taxon>
        <taxon>Glomeromycotina</taxon>
        <taxon>Glomeromycetes</taxon>
        <taxon>Diversisporales</taxon>
        <taxon>Diversisporaceae</taxon>
        <taxon>Diversispora</taxon>
    </lineage>
</organism>
<gene>
    <name evidence="1" type="ORF">Glove_232g204</name>
</gene>
<name>A0A397IBM9_9GLOM</name>
<comment type="caution">
    <text evidence="1">The sequence shown here is derived from an EMBL/GenBank/DDBJ whole genome shotgun (WGS) entry which is preliminary data.</text>
</comment>
<proteinExistence type="predicted"/>
<keyword evidence="2" id="KW-1185">Reference proteome</keyword>
<protein>
    <submittedName>
        <fullName evidence="1">Uncharacterized protein</fullName>
    </submittedName>
</protein>
<dbReference type="Proteomes" id="UP000266861">
    <property type="component" value="Unassembled WGS sequence"/>
</dbReference>
<accession>A0A397IBM9</accession>
<dbReference type="EMBL" id="PQFF01000215">
    <property type="protein sequence ID" value="RHZ73269.1"/>
    <property type="molecule type" value="Genomic_DNA"/>
</dbReference>